<dbReference type="Proteomes" id="UP000028549">
    <property type="component" value="Unassembled WGS sequence"/>
</dbReference>
<dbReference type="AlphaFoldDB" id="A0A084GKH1"/>
<sequence length="157" mass="18095">MKKHELISALSGKILSIRTESGYTQEEMAEVLGLSKKTLVQIEKGRQEASWATIVVLCTLFRDNAALHSAIGGDPLDVVQLVAHQKIHSRKEKTMGGKVWWRDIASSSKYKLQQNIISFHYRIIDHDDYRWFSSFDKDELDKKWTELTDEYPGKARQ</sequence>
<dbReference type="GO" id="GO:0003677">
    <property type="term" value="F:DNA binding"/>
    <property type="evidence" value="ECO:0007669"/>
    <property type="project" value="InterPro"/>
</dbReference>
<dbReference type="InterPro" id="IPR010982">
    <property type="entry name" value="Lambda_DNA-bd_dom_sf"/>
</dbReference>
<dbReference type="RefSeq" id="WP_029566641.1">
    <property type="nucleotide sequence ID" value="NZ_CP176757.1"/>
</dbReference>
<dbReference type="EMBL" id="JNVC02000015">
    <property type="protein sequence ID" value="KEZ47833.1"/>
    <property type="molecule type" value="Genomic_DNA"/>
</dbReference>
<dbReference type="SMART" id="SM00530">
    <property type="entry name" value="HTH_XRE"/>
    <property type="match status" value="1"/>
</dbReference>
<dbReference type="PROSITE" id="PS50943">
    <property type="entry name" value="HTH_CROC1"/>
    <property type="match status" value="1"/>
</dbReference>
<comment type="caution">
    <text evidence="2">The sequence shown here is derived from an EMBL/GenBank/DDBJ whole genome shotgun (WGS) entry which is preliminary data.</text>
</comment>
<feature type="domain" description="HTH cro/C1-type" evidence="1">
    <location>
        <begin position="14"/>
        <end position="61"/>
    </location>
</feature>
<evidence type="ECO:0000259" key="1">
    <source>
        <dbReference type="PROSITE" id="PS50943"/>
    </source>
</evidence>
<dbReference type="OrthoDB" id="1796720at2"/>
<accession>A0A084GKH1</accession>
<evidence type="ECO:0000313" key="2">
    <source>
        <dbReference type="EMBL" id="KEZ47833.1"/>
    </source>
</evidence>
<reference evidence="2 3" key="1">
    <citation type="journal article" date="2005" name="Int. J. Syst. Evol. Microbiol.">
        <title>Bacillus cibi sp. nov., isolated from jeotgal, a traditional Korean fermented seafood.</title>
        <authorList>
            <person name="Yoon J.H."/>
            <person name="Lee C.H."/>
            <person name="Oh T.K."/>
        </authorList>
    </citation>
    <scope>NUCLEOTIDE SEQUENCE [LARGE SCALE GENOMIC DNA]</scope>
    <source>
        <strain evidence="2 3">DSM 16189</strain>
    </source>
</reference>
<name>A0A084GKH1_METID</name>
<dbReference type="CDD" id="cd00093">
    <property type="entry name" value="HTH_XRE"/>
    <property type="match status" value="1"/>
</dbReference>
<organism evidence="2 3">
    <name type="scientific">Metabacillus indicus</name>
    <name type="common">Bacillus indicus</name>
    <dbReference type="NCBI Taxonomy" id="246786"/>
    <lineage>
        <taxon>Bacteria</taxon>
        <taxon>Bacillati</taxon>
        <taxon>Bacillota</taxon>
        <taxon>Bacilli</taxon>
        <taxon>Bacillales</taxon>
        <taxon>Bacillaceae</taxon>
        <taxon>Metabacillus</taxon>
    </lineage>
</organism>
<dbReference type="STRING" id="246786.GS18_0217725"/>
<keyword evidence="3" id="KW-1185">Reference proteome</keyword>
<gene>
    <name evidence="2" type="ORF">GS18_0217725</name>
</gene>
<evidence type="ECO:0000313" key="3">
    <source>
        <dbReference type="Proteomes" id="UP000028549"/>
    </source>
</evidence>
<proteinExistence type="predicted"/>
<dbReference type="InterPro" id="IPR001387">
    <property type="entry name" value="Cro/C1-type_HTH"/>
</dbReference>
<dbReference type="Pfam" id="PF01381">
    <property type="entry name" value="HTH_3"/>
    <property type="match status" value="1"/>
</dbReference>
<protein>
    <submittedName>
        <fullName evidence="2">XRE family transcriptional regulator</fullName>
    </submittedName>
</protein>
<dbReference type="SUPFAM" id="SSF47413">
    <property type="entry name" value="lambda repressor-like DNA-binding domains"/>
    <property type="match status" value="1"/>
</dbReference>
<dbReference type="Gene3D" id="1.10.260.40">
    <property type="entry name" value="lambda repressor-like DNA-binding domains"/>
    <property type="match status" value="1"/>
</dbReference>